<keyword evidence="2" id="KW-1185">Reference proteome</keyword>
<dbReference type="EMBL" id="MU865022">
    <property type="protein sequence ID" value="KAK4459979.1"/>
    <property type="molecule type" value="Genomic_DNA"/>
</dbReference>
<organism evidence="1 2">
    <name type="scientific">Cladorrhinum samala</name>
    <dbReference type="NCBI Taxonomy" id="585594"/>
    <lineage>
        <taxon>Eukaryota</taxon>
        <taxon>Fungi</taxon>
        <taxon>Dikarya</taxon>
        <taxon>Ascomycota</taxon>
        <taxon>Pezizomycotina</taxon>
        <taxon>Sordariomycetes</taxon>
        <taxon>Sordariomycetidae</taxon>
        <taxon>Sordariales</taxon>
        <taxon>Podosporaceae</taxon>
        <taxon>Cladorrhinum</taxon>
    </lineage>
</organism>
<dbReference type="InterPro" id="IPR038659">
    <property type="entry name" value="AOX_sf"/>
</dbReference>
<reference evidence="1" key="1">
    <citation type="journal article" date="2023" name="Mol. Phylogenet. Evol.">
        <title>Genome-scale phylogeny and comparative genomics of the fungal order Sordariales.</title>
        <authorList>
            <person name="Hensen N."/>
            <person name="Bonometti L."/>
            <person name="Westerberg I."/>
            <person name="Brannstrom I.O."/>
            <person name="Guillou S."/>
            <person name="Cros-Aarteil S."/>
            <person name="Calhoun S."/>
            <person name="Haridas S."/>
            <person name="Kuo A."/>
            <person name="Mondo S."/>
            <person name="Pangilinan J."/>
            <person name="Riley R."/>
            <person name="LaButti K."/>
            <person name="Andreopoulos B."/>
            <person name="Lipzen A."/>
            <person name="Chen C."/>
            <person name="Yan M."/>
            <person name="Daum C."/>
            <person name="Ng V."/>
            <person name="Clum A."/>
            <person name="Steindorff A."/>
            <person name="Ohm R.A."/>
            <person name="Martin F."/>
            <person name="Silar P."/>
            <person name="Natvig D.O."/>
            <person name="Lalanne C."/>
            <person name="Gautier V."/>
            <person name="Ament-Velasquez S.L."/>
            <person name="Kruys A."/>
            <person name="Hutchinson M.I."/>
            <person name="Powell A.J."/>
            <person name="Barry K."/>
            <person name="Miller A.N."/>
            <person name="Grigoriev I.V."/>
            <person name="Debuchy R."/>
            <person name="Gladieux P."/>
            <person name="Hiltunen Thoren M."/>
            <person name="Johannesson H."/>
        </authorList>
    </citation>
    <scope>NUCLEOTIDE SEQUENCE</scope>
    <source>
        <strain evidence="1">PSN324</strain>
    </source>
</reference>
<evidence type="ECO:0000313" key="1">
    <source>
        <dbReference type="EMBL" id="KAK4459979.1"/>
    </source>
</evidence>
<gene>
    <name evidence="1" type="ORF">QBC42DRAFT_288970</name>
</gene>
<dbReference type="Proteomes" id="UP001321749">
    <property type="component" value="Unassembled WGS sequence"/>
</dbReference>
<name>A0AAV9HH30_9PEZI</name>
<protein>
    <submittedName>
        <fullName evidence="1">Uncharacterized protein</fullName>
    </submittedName>
</protein>
<accession>A0AAV9HH30</accession>
<proteinExistence type="predicted"/>
<sequence length="102" mass="11222">MRSVSRRAYGNAGRNMLVTLNLFSIRLLYQPTADEASHRGVNHTLGNLDQLTDPNPFIDDGHHLTDRSHMAVAAIKPAGLEREEVVVAVGKQMMNVQGEVTV</sequence>
<comment type="caution">
    <text evidence="1">The sequence shown here is derived from an EMBL/GenBank/DDBJ whole genome shotgun (WGS) entry which is preliminary data.</text>
</comment>
<dbReference type="AlphaFoldDB" id="A0AAV9HH30"/>
<evidence type="ECO:0000313" key="2">
    <source>
        <dbReference type="Proteomes" id="UP001321749"/>
    </source>
</evidence>
<dbReference type="Gene3D" id="1.20.1260.140">
    <property type="entry name" value="Alternative oxidase"/>
    <property type="match status" value="1"/>
</dbReference>
<reference evidence="1" key="2">
    <citation type="submission" date="2023-06" db="EMBL/GenBank/DDBJ databases">
        <authorList>
            <consortium name="Lawrence Berkeley National Laboratory"/>
            <person name="Mondo S.J."/>
            <person name="Hensen N."/>
            <person name="Bonometti L."/>
            <person name="Westerberg I."/>
            <person name="Brannstrom I.O."/>
            <person name="Guillou S."/>
            <person name="Cros-Aarteil S."/>
            <person name="Calhoun S."/>
            <person name="Haridas S."/>
            <person name="Kuo A."/>
            <person name="Pangilinan J."/>
            <person name="Riley R."/>
            <person name="Labutti K."/>
            <person name="Andreopoulos B."/>
            <person name="Lipzen A."/>
            <person name="Chen C."/>
            <person name="Yanf M."/>
            <person name="Daum C."/>
            <person name="Ng V."/>
            <person name="Clum A."/>
            <person name="Steindorff A."/>
            <person name="Ohm R."/>
            <person name="Martin F."/>
            <person name="Silar P."/>
            <person name="Natvig D."/>
            <person name="Lalanne C."/>
            <person name="Gautier V."/>
            <person name="Ament-Velasquez S.L."/>
            <person name="Kruys A."/>
            <person name="Hutchinson M.I."/>
            <person name="Powell A.J."/>
            <person name="Barry K."/>
            <person name="Miller A.N."/>
            <person name="Grigoriev I.V."/>
            <person name="Debuchy R."/>
            <person name="Gladieux P."/>
            <person name="Thoren M.H."/>
            <person name="Johannesson H."/>
        </authorList>
    </citation>
    <scope>NUCLEOTIDE SEQUENCE</scope>
    <source>
        <strain evidence="1">PSN324</strain>
    </source>
</reference>